<evidence type="ECO:0000313" key="3">
    <source>
        <dbReference type="EMBL" id="ARO15837.1"/>
    </source>
</evidence>
<feature type="transmembrane region" description="Helical" evidence="2">
    <location>
        <begin position="126"/>
        <end position="147"/>
    </location>
</feature>
<evidence type="ECO:0000256" key="1">
    <source>
        <dbReference type="SAM" id="MobiDB-lite"/>
    </source>
</evidence>
<protein>
    <submittedName>
        <fullName evidence="3">Uncharacterized protein</fullName>
    </submittedName>
</protein>
<evidence type="ECO:0000313" key="4">
    <source>
        <dbReference type="Proteomes" id="UP000242447"/>
    </source>
</evidence>
<keyword evidence="3" id="KW-0614">Plasmid</keyword>
<feature type="compositionally biased region" description="Polar residues" evidence="1">
    <location>
        <begin position="337"/>
        <end position="346"/>
    </location>
</feature>
<feature type="transmembrane region" description="Helical" evidence="2">
    <location>
        <begin position="51"/>
        <end position="68"/>
    </location>
</feature>
<dbReference type="AlphaFoldDB" id="A0A1W6P3C6"/>
<dbReference type="KEGG" id="kro:BVG79_p1000035"/>
<accession>A0A1W6P3C6</accession>
<name>A0A1W6P3C6_9RHOB</name>
<dbReference type="RefSeq" id="WP_085787427.1">
    <property type="nucleotide sequence ID" value="NZ_CP019938.1"/>
</dbReference>
<feature type="compositionally biased region" description="Low complexity" evidence="1">
    <location>
        <begin position="196"/>
        <end position="224"/>
    </location>
</feature>
<keyword evidence="2" id="KW-0812">Transmembrane</keyword>
<evidence type="ECO:0000256" key="2">
    <source>
        <dbReference type="SAM" id="Phobius"/>
    </source>
</evidence>
<feature type="compositionally biased region" description="Polar residues" evidence="1">
    <location>
        <begin position="296"/>
        <end position="307"/>
    </location>
</feature>
<geneLocation type="plasmid" evidence="3">
    <name>unnamed1</name>
</geneLocation>
<sequence>MATASATTQHTTANLLAPLRAQDRRLRLTIAALAGVAAGAAVLAATGPATLAVAGALAIGGAAAAILLRRAPNLATLALRADATLPPPYAGHAALTTALAHDTPALRADLAALAPHIARGPLMAPLYRTTALWAVIAIGATATAALVPQTQRLPVLPTNTASQPAPLGTAPADDQPTVPPPPNGPAAQNRSAAHQSASTTPTLNTPAPAATAAPRLTNTPRATASGATLSDALLAYIARETTFSADAPAPNHRAAARITEGLAARNDQTAEPKTQRPSAAMQVDTLPDPADATPAQGDTRTSDTAGTANFIPPSLQIGTPKAGQAIDTSGAGDSPRQDSLSATSGSDGAIPQQGEAAAPPTARPTLQEAFLTYNGILPENRPIRYLTEAERAATTAYHDVTAGPLPHWPRLGTPPLTRAAPRTGDAALLARVLSRDGATPQ</sequence>
<dbReference type="Proteomes" id="UP000242447">
    <property type="component" value="Plasmid unnamed1"/>
</dbReference>
<keyword evidence="2" id="KW-1133">Transmembrane helix</keyword>
<reference evidence="3 4" key="1">
    <citation type="submission" date="2017-02" db="EMBL/GenBank/DDBJ databases">
        <title>Ketogulonicigenium robustum SPU B003 Genome sequencing and assembly.</title>
        <authorList>
            <person name="Li Y."/>
            <person name="Liu L."/>
            <person name="Wang C."/>
            <person name="Zhang M."/>
            <person name="Zhang T."/>
            <person name="Zhang Y."/>
        </authorList>
    </citation>
    <scope>NUCLEOTIDE SEQUENCE [LARGE SCALE GENOMIC DNA]</scope>
    <source>
        <strain evidence="3 4">SPU_B003</strain>
        <plasmid evidence="3 4">unnamed1</plasmid>
    </source>
</reference>
<dbReference type="EMBL" id="CP019938">
    <property type="protein sequence ID" value="ARO15837.1"/>
    <property type="molecule type" value="Genomic_DNA"/>
</dbReference>
<organism evidence="3 4">
    <name type="scientific">Ketogulonicigenium robustum</name>
    <dbReference type="NCBI Taxonomy" id="92947"/>
    <lineage>
        <taxon>Bacteria</taxon>
        <taxon>Pseudomonadati</taxon>
        <taxon>Pseudomonadota</taxon>
        <taxon>Alphaproteobacteria</taxon>
        <taxon>Rhodobacterales</taxon>
        <taxon>Roseobacteraceae</taxon>
        <taxon>Ketogulonicigenium</taxon>
    </lineage>
</organism>
<proteinExistence type="predicted"/>
<feature type="transmembrane region" description="Helical" evidence="2">
    <location>
        <begin position="26"/>
        <end position="45"/>
    </location>
</feature>
<keyword evidence="2" id="KW-0472">Membrane</keyword>
<feature type="region of interest" description="Disordered" evidence="1">
    <location>
        <begin position="261"/>
        <end position="362"/>
    </location>
</feature>
<feature type="region of interest" description="Disordered" evidence="1">
    <location>
        <begin position="157"/>
        <end position="224"/>
    </location>
</feature>
<gene>
    <name evidence="3" type="ORF">BVG79_p1000035</name>
</gene>
<keyword evidence="4" id="KW-1185">Reference proteome</keyword>